<gene>
    <name evidence="3" type="ORF">N6H18_00410</name>
</gene>
<keyword evidence="2" id="KW-0472">Membrane</keyword>
<dbReference type="EMBL" id="CP106679">
    <property type="protein sequence ID" value="UXP32437.1"/>
    <property type="molecule type" value="Genomic_DNA"/>
</dbReference>
<feature type="coiled-coil region" evidence="1">
    <location>
        <begin position="356"/>
        <end position="421"/>
    </location>
</feature>
<dbReference type="Gene3D" id="3.40.50.300">
    <property type="entry name" value="P-loop containing nucleotide triphosphate hydrolases"/>
    <property type="match status" value="1"/>
</dbReference>
<dbReference type="PANTHER" id="PTHR32309">
    <property type="entry name" value="TYROSINE-PROTEIN KINASE"/>
    <property type="match status" value="1"/>
</dbReference>
<dbReference type="InterPro" id="IPR050445">
    <property type="entry name" value="Bact_polysacc_biosynth/exp"/>
</dbReference>
<keyword evidence="2" id="KW-1133">Transmembrane helix</keyword>
<dbReference type="InterPro" id="IPR027417">
    <property type="entry name" value="P-loop_NTPase"/>
</dbReference>
<evidence type="ECO:0000313" key="4">
    <source>
        <dbReference type="Proteomes" id="UP001065174"/>
    </source>
</evidence>
<evidence type="ECO:0000256" key="1">
    <source>
        <dbReference type="SAM" id="Coils"/>
    </source>
</evidence>
<name>A0ABY6CPJ2_9BACT</name>
<sequence length="732" mass="84360">MEFQELIKLLIRKKFYLVLIPLVSAMLAFVLRFMTDRIYISESQLSTGLTIAIDYVGDQSKINPFQTSLSFSNLIENMKSKRVVSRLSYKLLLHDLSSEKPFRRPAFEKEEVLKPEGEMLDSVMSELRKAIGDFSFVSKTDDIGRYIYDLLEIYEYVEKDMLQNVDIHRVGNTDFINIRFSSEVPYLSAYVANLWAEDFVAYNDYQKTNRLNESLAVLDQILKDKQQLLNQNTEKLNRYKTRYNFLTSNSDSDPIAEFEKLIREKESNVRSINFRLENLREKIAKMDKTSNFENHKKIVGLKSELDRLSSKLMQQPNNQQLMDSLVLLRRELQSEMYLHTSTSGGKRELDNLFVEENELELQYQIALGDLKRLKDQFQVEKGTVQSLASTKSGLENLETEVVQARNEFIAAQDKYNQARSELLVGTSSVKISYYGDVPEDPQSRKTVIFTALGLIVGFVMTLFVLLALELLDMRFKNPIKFRRQTNLDPSGTVVRLKLLKMNLSNVLVGAFEKEKEEYITNLTHTLRKVRYEILGQPVKVIMFTSLRQGAGKSFLLTAMAYSMSLIRKRVLIIDTNFRNNFLSTQLSKDGQIQEGELDGVIELNKHGWLQKSDTEMLGMVNSSLVSRTSNGFVYIVKSQSLQRSPEEVFAELDFKRLINLLSPEYDYIFIEGAALNQYSDSHELTRYVDMVVPIFSVDDEFTKKDKTSLDFILQHEGKVGPVILNKVDPEDA</sequence>
<dbReference type="PANTHER" id="PTHR32309:SF31">
    <property type="entry name" value="CAPSULAR EXOPOLYSACCHARIDE FAMILY"/>
    <property type="match status" value="1"/>
</dbReference>
<evidence type="ECO:0000313" key="3">
    <source>
        <dbReference type="EMBL" id="UXP32437.1"/>
    </source>
</evidence>
<reference evidence="3" key="1">
    <citation type="submission" date="2022-09" db="EMBL/GenBank/DDBJ databases">
        <title>Comparative genomics and taxonomic characterization of three novel marine species of genus Reichenbachiella exhibiting antioxidant and polysaccharide degradation activities.</title>
        <authorList>
            <person name="Muhammad N."/>
            <person name="Lee Y.-J."/>
            <person name="Ko J."/>
            <person name="Kim S.-G."/>
        </authorList>
    </citation>
    <scope>NUCLEOTIDE SEQUENCE</scope>
    <source>
        <strain evidence="3">BKB1-1</strain>
    </source>
</reference>
<keyword evidence="4" id="KW-1185">Reference proteome</keyword>
<keyword evidence="2" id="KW-0812">Transmembrane</keyword>
<feature type="coiled-coil region" evidence="1">
    <location>
        <begin position="218"/>
        <end position="289"/>
    </location>
</feature>
<dbReference type="Proteomes" id="UP001065174">
    <property type="component" value="Chromosome"/>
</dbReference>
<keyword evidence="1" id="KW-0175">Coiled coil</keyword>
<evidence type="ECO:0000256" key="2">
    <source>
        <dbReference type="SAM" id="Phobius"/>
    </source>
</evidence>
<feature type="transmembrane region" description="Helical" evidence="2">
    <location>
        <begin position="447"/>
        <end position="471"/>
    </location>
</feature>
<protein>
    <recommendedName>
        <fullName evidence="5">Chromosome partitioning ATPase, Mrp family, contains Fe-S cluster</fullName>
    </recommendedName>
</protein>
<dbReference type="SUPFAM" id="SSF52540">
    <property type="entry name" value="P-loop containing nucleoside triphosphate hydrolases"/>
    <property type="match status" value="1"/>
</dbReference>
<proteinExistence type="predicted"/>
<accession>A0ABY6CPJ2</accession>
<feature type="transmembrane region" description="Helical" evidence="2">
    <location>
        <begin position="15"/>
        <end position="34"/>
    </location>
</feature>
<evidence type="ECO:0008006" key="5">
    <source>
        <dbReference type="Google" id="ProtNLM"/>
    </source>
</evidence>
<organism evidence="3 4">
    <name type="scientific">Reichenbachiella agarivorans</name>
    <dbReference type="NCBI Taxonomy" id="2979464"/>
    <lineage>
        <taxon>Bacteria</taxon>
        <taxon>Pseudomonadati</taxon>
        <taxon>Bacteroidota</taxon>
        <taxon>Cytophagia</taxon>
        <taxon>Cytophagales</taxon>
        <taxon>Reichenbachiellaceae</taxon>
        <taxon>Reichenbachiella</taxon>
    </lineage>
</organism>
<dbReference type="RefSeq" id="WP_262309872.1">
    <property type="nucleotide sequence ID" value="NZ_CP106679.1"/>
</dbReference>